<reference evidence="2" key="1">
    <citation type="submission" date="2022-11" db="UniProtKB">
        <authorList>
            <consortium name="WormBaseParasite"/>
        </authorList>
    </citation>
    <scope>IDENTIFICATION</scope>
</reference>
<name>A0A915IPB1_ROMCU</name>
<dbReference type="WBParaSite" id="nRc.2.0.1.t16028-RA">
    <property type="protein sequence ID" value="nRc.2.0.1.t16028-RA"/>
    <property type="gene ID" value="nRc.2.0.1.g16028"/>
</dbReference>
<dbReference type="AlphaFoldDB" id="A0A915IPB1"/>
<evidence type="ECO:0000313" key="1">
    <source>
        <dbReference type="Proteomes" id="UP000887565"/>
    </source>
</evidence>
<dbReference type="Proteomes" id="UP000887565">
    <property type="component" value="Unplaced"/>
</dbReference>
<sequence>MAQLMGSTAGDEGSPSNRISSMGVAQIVLLEMNWRTHRVTSSTNIGNAADAESTTLAAMRALNSNGSLSYAHGNCGYFLAKSVDQKARMVSVMEDES</sequence>
<protein>
    <submittedName>
        <fullName evidence="2">Uncharacterized protein</fullName>
    </submittedName>
</protein>
<evidence type="ECO:0000313" key="2">
    <source>
        <dbReference type="WBParaSite" id="nRc.2.0.1.t16028-RA"/>
    </source>
</evidence>
<accession>A0A915IPB1</accession>
<keyword evidence="1" id="KW-1185">Reference proteome</keyword>
<organism evidence="1 2">
    <name type="scientific">Romanomermis culicivorax</name>
    <name type="common">Nematode worm</name>
    <dbReference type="NCBI Taxonomy" id="13658"/>
    <lineage>
        <taxon>Eukaryota</taxon>
        <taxon>Metazoa</taxon>
        <taxon>Ecdysozoa</taxon>
        <taxon>Nematoda</taxon>
        <taxon>Enoplea</taxon>
        <taxon>Dorylaimia</taxon>
        <taxon>Mermithida</taxon>
        <taxon>Mermithoidea</taxon>
        <taxon>Mermithidae</taxon>
        <taxon>Romanomermis</taxon>
    </lineage>
</organism>
<proteinExistence type="predicted"/>